<dbReference type="Proteomes" id="UP000679575">
    <property type="component" value="Chromosome"/>
</dbReference>
<comment type="catalytic activity">
    <reaction evidence="3">
        <text>DNA(n) + a 2'-deoxyribonucleoside 5'-triphosphate = DNA(n+1) + diphosphate</text>
        <dbReference type="Rhea" id="RHEA:22508"/>
        <dbReference type="Rhea" id="RHEA-COMP:17339"/>
        <dbReference type="Rhea" id="RHEA-COMP:17340"/>
        <dbReference type="ChEBI" id="CHEBI:33019"/>
        <dbReference type="ChEBI" id="CHEBI:61560"/>
        <dbReference type="ChEBI" id="CHEBI:173112"/>
        <dbReference type="EC" id="2.7.7.7"/>
    </reaction>
</comment>
<evidence type="ECO:0000313" key="4">
    <source>
        <dbReference type="EMBL" id="QUN04559.1"/>
    </source>
</evidence>
<evidence type="ECO:0000256" key="3">
    <source>
        <dbReference type="ARBA" id="ARBA00049244"/>
    </source>
</evidence>
<reference evidence="4 5" key="1">
    <citation type="submission" date="2021-04" db="EMBL/GenBank/DDBJ databases">
        <title>Novel species identification of genus Shewanella.</title>
        <authorList>
            <person name="Liu G."/>
        </authorList>
    </citation>
    <scope>NUCLEOTIDE SEQUENCE [LARGE SCALE GENOMIC DNA]</scope>
    <source>
        <strain evidence="4 5">FJAT-54481</strain>
    </source>
</reference>
<dbReference type="EC" id="2.7.7.7" evidence="1"/>
<protein>
    <recommendedName>
        <fullName evidence="1">DNA-directed DNA polymerase</fullName>
        <ecNumber evidence="1">2.7.7.7</ecNumber>
    </recommendedName>
</protein>
<dbReference type="NCBIfam" id="TIGR00678">
    <property type="entry name" value="holB"/>
    <property type="match status" value="1"/>
</dbReference>
<dbReference type="PANTHER" id="PTHR11669:SF8">
    <property type="entry name" value="DNA POLYMERASE III SUBUNIT DELTA"/>
    <property type="match status" value="1"/>
</dbReference>
<name>A0ABX7YPK0_9GAMM</name>
<gene>
    <name evidence="4" type="primary">holB</name>
    <name evidence="4" type="ORF">KDN34_09765</name>
</gene>
<organism evidence="4 5">
    <name type="scientific">Shewanella yunxiaonensis</name>
    <dbReference type="NCBI Taxonomy" id="2829809"/>
    <lineage>
        <taxon>Bacteria</taxon>
        <taxon>Pseudomonadati</taxon>
        <taxon>Pseudomonadota</taxon>
        <taxon>Gammaproteobacteria</taxon>
        <taxon>Alteromonadales</taxon>
        <taxon>Shewanellaceae</taxon>
        <taxon>Shewanella</taxon>
    </lineage>
</organism>
<proteinExistence type="predicted"/>
<keyword evidence="2" id="KW-0239">DNA-directed DNA polymerase</keyword>
<dbReference type="RefSeq" id="WP_212593616.1">
    <property type="nucleotide sequence ID" value="NZ_CP073587.1"/>
</dbReference>
<dbReference type="EMBL" id="CP073587">
    <property type="protein sequence ID" value="QUN04559.1"/>
    <property type="molecule type" value="Genomic_DNA"/>
</dbReference>
<dbReference type="InterPro" id="IPR050238">
    <property type="entry name" value="DNA_Rep/Repair_Clamp_Loader"/>
</dbReference>
<keyword evidence="4" id="KW-0808">Transferase</keyword>
<accession>A0ABX7YPK0</accession>
<dbReference type="SUPFAM" id="SSF52540">
    <property type="entry name" value="P-loop containing nucleoside triphosphate hydrolases"/>
    <property type="match status" value="1"/>
</dbReference>
<dbReference type="PANTHER" id="PTHR11669">
    <property type="entry name" value="REPLICATION FACTOR C / DNA POLYMERASE III GAMMA-TAU SUBUNIT"/>
    <property type="match status" value="1"/>
</dbReference>
<evidence type="ECO:0000256" key="1">
    <source>
        <dbReference type="ARBA" id="ARBA00012417"/>
    </source>
</evidence>
<evidence type="ECO:0000256" key="2">
    <source>
        <dbReference type="ARBA" id="ARBA00022932"/>
    </source>
</evidence>
<dbReference type="InterPro" id="IPR027417">
    <property type="entry name" value="P-loop_NTPase"/>
</dbReference>
<keyword evidence="5" id="KW-1185">Reference proteome</keyword>
<dbReference type="GO" id="GO:0003887">
    <property type="term" value="F:DNA-directed DNA polymerase activity"/>
    <property type="evidence" value="ECO:0007669"/>
    <property type="project" value="UniProtKB-EC"/>
</dbReference>
<dbReference type="Pfam" id="PF13177">
    <property type="entry name" value="DNA_pol3_delta2"/>
    <property type="match status" value="1"/>
</dbReference>
<keyword evidence="4" id="KW-0548">Nucleotidyltransferase</keyword>
<dbReference type="Gene3D" id="3.40.50.300">
    <property type="entry name" value="P-loop containing nucleotide triphosphate hydrolases"/>
    <property type="match status" value="1"/>
</dbReference>
<sequence length="308" mass="34477">MSAMLLDLPWLRDAKQQFVHQRQQGQVPHAILLTLPEADGGVRLGQYMAQLSLCTASQSGQPCGHCKSCQLFVAGNHPDFHLLQADGSQIKVEQVRSLCQSLNVTAQQGGYRVALILQCERMNTAAANALLKTLEEPGAGTLLLLQSDRPGALLPTIVSRCQQLKIVRPSVQLITQWLQQQYPQLDEDISWCLPVAGGALTLAEYIKEGYFAELKKLKTAWQQSLSSGHLSQKLSNLNVEQLFDVLKLLYQVLQEEIQQTQLDPLIKLHLAQLAGQVMRDNQQLMQMSNVNYLALCQSYVLEYKRMKK</sequence>
<dbReference type="InterPro" id="IPR004622">
    <property type="entry name" value="DNA_pol_HolB"/>
</dbReference>
<evidence type="ECO:0000313" key="5">
    <source>
        <dbReference type="Proteomes" id="UP000679575"/>
    </source>
</evidence>